<reference evidence="2 3" key="1">
    <citation type="submission" date="2017-08" db="EMBL/GenBank/DDBJ databases">
        <authorList>
            <person name="de Groot N.N."/>
        </authorList>
    </citation>
    <scope>NUCLEOTIDE SEQUENCE [LARGE SCALE GENOMIC DNA]</scope>
    <source>
        <strain evidence="2 3">JC228</strain>
    </source>
</reference>
<protein>
    <submittedName>
        <fullName evidence="2">Predicted transcriptional regulator YdeE</fullName>
    </submittedName>
</protein>
<dbReference type="RefSeq" id="WP_097158970.1">
    <property type="nucleotide sequence ID" value="NZ_JBEPMQ010000004.1"/>
</dbReference>
<dbReference type="Gene3D" id="3.20.80.10">
    <property type="entry name" value="Regulatory factor, effector binding domain"/>
    <property type="match status" value="1"/>
</dbReference>
<evidence type="ECO:0000313" key="3">
    <source>
        <dbReference type="Proteomes" id="UP000219546"/>
    </source>
</evidence>
<dbReference type="Proteomes" id="UP000219546">
    <property type="component" value="Unassembled WGS sequence"/>
</dbReference>
<gene>
    <name evidence="2" type="ORF">SAMN05877753_105158</name>
</gene>
<dbReference type="InterPro" id="IPR011256">
    <property type="entry name" value="Reg_factor_effector_dom_sf"/>
</dbReference>
<organism evidence="2 3">
    <name type="scientific">Bacillus oleivorans</name>
    <dbReference type="NCBI Taxonomy" id="1448271"/>
    <lineage>
        <taxon>Bacteria</taxon>
        <taxon>Bacillati</taxon>
        <taxon>Bacillota</taxon>
        <taxon>Bacilli</taxon>
        <taxon>Bacillales</taxon>
        <taxon>Bacillaceae</taxon>
        <taxon>Bacillus</taxon>
    </lineage>
</organism>
<dbReference type="InterPro" id="IPR010499">
    <property type="entry name" value="AraC_E-bd"/>
</dbReference>
<dbReference type="EMBL" id="OAOP01000005">
    <property type="protein sequence ID" value="SNX71396.1"/>
    <property type="molecule type" value="Genomic_DNA"/>
</dbReference>
<accession>A0A285CWH8</accession>
<name>A0A285CWH8_9BACI</name>
<evidence type="ECO:0000259" key="1">
    <source>
        <dbReference type="SMART" id="SM00871"/>
    </source>
</evidence>
<dbReference type="AlphaFoldDB" id="A0A285CWH8"/>
<evidence type="ECO:0000313" key="2">
    <source>
        <dbReference type="EMBL" id="SNX71396.1"/>
    </source>
</evidence>
<proteinExistence type="predicted"/>
<dbReference type="OrthoDB" id="2449587at2"/>
<dbReference type="PANTHER" id="PTHR36444">
    <property type="entry name" value="TRANSCRIPTIONAL REGULATOR PROTEIN YOBU-RELATED"/>
    <property type="match status" value="1"/>
</dbReference>
<dbReference type="Pfam" id="PF14526">
    <property type="entry name" value="Cass2"/>
    <property type="match status" value="1"/>
</dbReference>
<sequence>MIASIVKQQSFTIVGYSFKANLKEIEEQELGKKTLHRLKDNQMLISNKLADEVLLIQIYDMKLNFNPYVDPFTQIIGYKVKDGSNVPDGMIVHQVPENNYVTCTHKGLEAELYKTYDYLYGKWLAENSYSPAGYDFEVWDERYKPEEHENEIDVYVALK</sequence>
<feature type="domain" description="AraC effector-binding" evidence="1">
    <location>
        <begin position="1"/>
        <end position="159"/>
    </location>
</feature>
<dbReference type="PANTHER" id="PTHR36444:SF2">
    <property type="entry name" value="TRANSCRIPTIONAL REGULATOR PROTEIN YOBU-RELATED"/>
    <property type="match status" value="1"/>
</dbReference>
<dbReference type="InterPro" id="IPR029441">
    <property type="entry name" value="Cass2"/>
</dbReference>
<dbReference type="SMART" id="SM00871">
    <property type="entry name" value="AraC_E_bind"/>
    <property type="match status" value="1"/>
</dbReference>
<dbReference type="SUPFAM" id="SSF55136">
    <property type="entry name" value="Probable bacterial effector-binding domain"/>
    <property type="match status" value="1"/>
</dbReference>
<keyword evidence="3" id="KW-1185">Reference proteome</keyword>
<dbReference type="InterPro" id="IPR053182">
    <property type="entry name" value="YobU-like_regulator"/>
</dbReference>